<accession>A0ABV2W3N8</accession>
<organism evidence="2 3">
    <name type="scientific">Streptomyces lavendulocolor</name>
    <dbReference type="NCBI Taxonomy" id="67316"/>
    <lineage>
        <taxon>Bacteria</taxon>
        <taxon>Bacillati</taxon>
        <taxon>Actinomycetota</taxon>
        <taxon>Actinomycetes</taxon>
        <taxon>Kitasatosporales</taxon>
        <taxon>Streptomycetaceae</taxon>
        <taxon>Streptomyces</taxon>
    </lineage>
</organism>
<evidence type="ECO:0000256" key="1">
    <source>
        <dbReference type="SAM" id="MobiDB-lite"/>
    </source>
</evidence>
<evidence type="ECO:0000313" key="2">
    <source>
        <dbReference type="EMBL" id="MEU0707808.1"/>
    </source>
</evidence>
<evidence type="ECO:0008006" key="4">
    <source>
        <dbReference type="Google" id="ProtNLM"/>
    </source>
</evidence>
<protein>
    <recommendedName>
        <fullName evidence="4">Lipoprotein</fullName>
    </recommendedName>
</protein>
<comment type="caution">
    <text evidence="2">The sequence shown here is derived from an EMBL/GenBank/DDBJ whole genome shotgun (WGS) entry which is preliminary data.</text>
</comment>
<name>A0ABV2W3N8_9ACTN</name>
<keyword evidence="3" id="KW-1185">Reference proteome</keyword>
<dbReference type="RefSeq" id="WP_356581043.1">
    <property type="nucleotide sequence ID" value="NZ_JBEXZO010000070.1"/>
</dbReference>
<feature type="region of interest" description="Disordered" evidence="1">
    <location>
        <begin position="66"/>
        <end position="144"/>
    </location>
</feature>
<gene>
    <name evidence="2" type="ORF">ABZ508_10605</name>
</gene>
<dbReference type="PROSITE" id="PS51257">
    <property type="entry name" value="PROKAR_LIPOPROTEIN"/>
    <property type="match status" value="1"/>
</dbReference>
<reference evidence="2 3" key="1">
    <citation type="submission" date="2024-06" db="EMBL/GenBank/DDBJ databases">
        <title>The Natural Products Discovery Center: Release of the First 8490 Sequenced Strains for Exploring Actinobacteria Biosynthetic Diversity.</title>
        <authorList>
            <person name="Kalkreuter E."/>
            <person name="Kautsar S.A."/>
            <person name="Yang D."/>
            <person name="Bader C.D."/>
            <person name="Teijaro C.N."/>
            <person name="Fluegel L."/>
            <person name="Davis C.M."/>
            <person name="Simpson J.R."/>
            <person name="Lauterbach L."/>
            <person name="Steele A.D."/>
            <person name="Gui C."/>
            <person name="Meng S."/>
            <person name="Li G."/>
            <person name="Viehrig K."/>
            <person name="Ye F."/>
            <person name="Su P."/>
            <person name="Kiefer A.F."/>
            <person name="Nichols A."/>
            <person name="Cepeda A.J."/>
            <person name="Yan W."/>
            <person name="Fan B."/>
            <person name="Jiang Y."/>
            <person name="Adhikari A."/>
            <person name="Zheng C.-J."/>
            <person name="Schuster L."/>
            <person name="Cowan T.M."/>
            <person name="Smanski M.J."/>
            <person name="Chevrette M.G."/>
            <person name="De Carvalho L.P.S."/>
            <person name="Shen B."/>
        </authorList>
    </citation>
    <scope>NUCLEOTIDE SEQUENCE [LARGE SCALE GENOMIC DNA]</scope>
    <source>
        <strain evidence="2 3">NPDC006337</strain>
    </source>
</reference>
<dbReference type="Proteomes" id="UP001550378">
    <property type="component" value="Unassembled WGS sequence"/>
</dbReference>
<evidence type="ECO:0000313" key="3">
    <source>
        <dbReference type="Proteomes" id="UP001550378"/>
    </source>
</evidence>
<sequence>MPTPRTLMIGTALASTALIITGCTNSPIKHGEVIDKRGYAGSWIDQYEDVYRDNCTTIRTSSFTTSLAARPGGTSGGKSSGHSTGKGNTNGGSQPGKAVTSGGTSGTAKPDSSGSDSATGGTKPTQRCERQYVGRKKTGQRWHPGTWELKLRDGDRTGWIKVSKDTYDRTDLHDRI</sequence>
<dbReference type="EMBL" id="JBEXZR010000006">
    <property type="protein sequence ID" value="MEU0707808.1"/>
    <property type="molecule type" value="Genomic_DNA"/>
</dbReference>
<feature type="compositionally biased region" description="Low complexity" evidence="1">
    <location>
        <begin position="111"/>
        <end position="122"/>
    </location>
</feature>
<proteinExistence type="predicted"/>